<keyword evidence="3" id="KW-1185">Reference proteome</keyword>
<organism evidence="2 3">
    <name type="scientific">Elizabethkingia argenteiflava</name>
    <dbReference type="NCBI Taxonomy" id="2681556"/>
    <lineage>
        <taxon>Bacteria</taxon>
        <taxon>Pseudomonadati</taxon>
        <taxon>Bacteroidota</taxon>
        <taxon>Flavobacteriia</taxon>
        <taxon>Flavobacteriales</taxon>
        <taxon>Weeksellaceae</taxon>
        <taxon>Elizabethkingia</taxon>
    </lineage>
</organism>
<proteinExistence type="predicted"/>
<keyword evidence="1" id="KW-0732">Signal</keyword>
<accession>A0A845Q0C5</accession>
<dbReference type="EMBL" id="JAAABJ010000642">
    <property type="protein sequence ID" value="NAW52137.1"/>
    <property type="molecule type" value="Genomic_DNA"/>
</dbReference>
<dbReference type="RefSeq" id="WP_166520387.1">
    <property type="nucleotide sequence ID" value="NZ_JAAABJ010000642.1"/>
</dbReference>
<dbReference type="AlphaFoldDB" id="A0A845Q0C5"/>
<evidence type="ECO:0000313" key="2">
    <source>
        <dbReference type="EMBL" id="NAW52137.1"/>
    </source>
</evidence>
<feature type="chain" id="PRO_5032838024" evidence="1">
    <location>
        <begin position="23"/>
        <end position="238"/>
    </location>
</feature>
<evidence type="ECO:0000313" key="3">
    <source>
        <dbReference type="Proteomes" id="UP000553459"/>
    </source>
</evidence>
<reference evidence="2 3" key="1">
    <citation type="submission" date="2019-11" db="EMBL/GenBank/DDBJ databases">
        <title>Characterization of Elizabethkingia argenteiflava sp. nov., isolated from inner surface of Soybean Pods.</title>
        <authorList>
            <person name="Mo S."/>
        </authorList>
    </citation>
    <scope>NUCLEOTIDE SEQUENCE [LARGE SCALE GENOMIC DNA]</scope>
    <source>
        <strain evidence="2 3">YB22</strain>
    </source>
</reference>
<evidence type="ECO:0000256" key="1">
    <source>
        <dbReference type="SAM" id="SignalP"/>
    </source>
</evidence>
<comment type="caution">
    <text evidence="2">The sequence shown here is derived from an EMBL/GenBank/DDBJ whole genome shotgun (WGS) entry which is preliminary data.</text>
</comment>
<protein>
    <submittedName>
        <fullName evidence="2">PorT family protein</fullName>
    </submittedName>
</protein>
<gene>
    <name evidence="2" type="ORF">GNY06_12395</name>
</gene>
<dbReference type="Proteomes" id="UP000553459">
    <property type="component" value="Unassembled WGS sequence"/>
</dbReference>
<sequence length="238" mass="26952">MLKKKCKTLCFCLLSVGTGLCAQNRLKLDLDAGPIYSVLNTNRSNLTQIKDVGQYGVGVNLGAEYKIWKTLFVSSGISFHQKNFKIEGFERKEGKYTKETNNFLSFPLLVGGYILEVPQGNSGVWLKVAGGMYTDYWLTRKRTGNYMVFTELQEDGSFNETVVTEKYNFKENENQLNRFGYGLQGQAQLGYSFKSMNIYAAYNGYYGLSDINKANRDTDQETKIRSYMLSIGVSCKLN</sequence>
<feature type="signal peptide" evidence="1">
    <location>
        <begin position="1"/>
        <end position="22"/>
    </location>
</feature>
<name>A0A845Q0C5_9FLAO</name>